<dbReference type="Proteomes" id="UP000827872">
    <property type="component" value="Linkage Group LG07"/>
</dbReference>
<gene>
    <name evidence="1" type="ORF">K3G42_014936</name>
</gene>
<dbReference type="EMBL" id="CM037620">
    <property type="protein sequence ID" value="KAH7994751.1"/>
    <property type="molecule type" value="Genomic_DNA"/>
</dbReference>
<protein>
    <submittedName>
        <fullName evidence="1">Uncharacterized protein</fullName>
    </submittedName>
</protein>
<name>A0ACB8EQJ4_9SAUR</name>
<evidence type="ECO:0000313" key="2">
    <source>
        <dbReference type="Proteomes" id="UP000827872"/>
    </source>
</evidence>
<organism evidence="1 2">
    <name type="scientific">Sphaerodactylus townsendi</name>
    <dbReference type="NCBI Taxonomy" id="933632"/>
    <lineage>
        <taxon>Eukaryota</taxon>
        <taxon>Metazoa</taxon>
        <taxon>Chordata</taxon>
        <taxon>Craniata</taxon>
        <taxon>Vertebrata</taxon>
        <taxon>Euteleostomi</taxon>
        <taxon>Lepidosauria</taxon>
        <taxon>Squamata</taxon>
        <taxon>Bifurcata</taxon>
        <taxon>Gekkota</taxon>
        <taxon>Sphaerodactylidae</taxon>
        <taxon>Sphaerodactylus</taxon>
    </lineage>
</organism>
<accession>A0ACB8EQJ4</accession>
<reference evidence="1" key="1">
    <citation type="submission" date="2021-08" db="EMBL/GenBank/DDBJ databases">
        <title>The first chromosome-level gecko genome reveals the dynamic sex chromosomes of Neotropical dwarf geckos (Sphaerodactylidae: Sphaerodactylus).</title>
        <authorList>
            <person name="Pinto B.J."/>
            <person name="Keating S.E."/>
            <person name="Gamble T."/>
        </authorList>
    </citation>
    <scope>NUCLEOTIDE SEQUENCE</scope>
    <source>
        <strain evidence="1">TG3544</strain>
    </source>
</reference>
<comment type="caution">
    <text evidence="1">The sequence shown here is derived from an EMBL/GenBank/DDBJ whole genome shotgun (WGS) entry which is preliminary data.</text>
</comment>
<proteinExistence type="predicted"/>
<evidence type="ECO:0000313" key="1">
    <source>
        <dbReference type="EMBL" id="KAH7994751.1"/>
    </source>
</evidence>
<sequence length="2076" mass="229926">MPEDRSKMTMRDFIYYLPENNPMKSSLVEEKKLEKTSSQAKEPEEKIIVDHEDENEEVEEEEEEEDDGPLLVPRVKVAEDGSIILDEESLTVEVLRTKGQCVVEQNDPIFERGSTTTYSSFRKSYYTKPWSEKETEMFFVAISMVGTDFSMISQLFPHRARTEIKNKFKREEKANGWRIDKAFKEKRPFDFDLFAKLLEKVLENERRKKMNDVKCQNQKEKTANEKKVPKIQKKQKAKLTSGQPSHGQDDQDVRISDAEIEVDSGTAEKENEESLSILEPTEGQTVTESMVMKKKRKKKRKDSEQGAENLSERKTIPPEAVEGERLRMERKSISSSMENHGGDETCEELEVPDEQALEVEENAQCCVQQNEGTEGEDSLFVSRVQDGTYVEDESELQISDASSEDIVGQFSKSSIFSSTNKEGFEGTCAEMNEVAELDKLDESHRVPPSYNDKTETMDTERAATEQLNINCQLQRLEPNLTKPSEKSELPVDNALENELSPSEPVVGIGKIVVEDKAANITGSSTEELTERSNSNENRESQTCEKSTLQGNSGQSVVRPALLARGRMKKPKPNLGTASKRQAEPSRNSEAAEVNATEATVETMKTLTQHECSRSGLLPMQATEATSYEVDSPRSEALKNKAVATPDKVGLIHSIQPSLNEPLECVSFELKKASSSNDTVKDVSAFVSGAAGLQEIEKETAAETQHCWENFTQSLKKNLGEAAERKDISGPEKEMLEDNNLTGSAEKKTVPLTPECGKLSDLNEGAKGAILPSSRLSEGLSTDAQEEVSRPATFQFTPNFSTLDSSYRLEVSLSRDSQEVSSPGDRSSQEVGKQSAIQPMPLLRSRLQRPKPNISRSVGRKEIPSADKNEATAATLGTEKSKLQKSEPSRTSSIELQLLLDGKVLADKVSEDSLLDCEKMAPEDSQVPRSSRNISDCHTTKKTLLQEDKPRTIKPAQLMRGRFQKTRASLGKLNGKKKGPMSESVSDPVEGEKEKTETEALKIGDHHLPSQDEADVCTSLSDLEGKVQPESSGAILPERCIDQKRVSSEKSQSCEFLKDQVKMCMSKHAEKKQLDTLASGVSAPQEVSLSERVKLTRSPLQMPEPNLSKATKKKAVSSAGEGSTEDKARKDMEDKLEKISSLMHDSGKQVATTFSEPWRQENCADDIKLEDSKRSKHSEVCASSEQLLGGESPIRREMSDLCCVQERASETLKRKQPKRTVRQRKPVCDLRPTYSTSEETDHNEKGRRLQKVKPNVGRGRCLRPALGKKPKKEYGSSKVNLVTLRASSPVEEDDDDADDFEPDYEVECFLPEEVNKAPVFVPKGLRSPNPVPVQIEETMEELEIYENISEEVCVATSECLSHEQNIGAEAVTQENTELHSSQLVIIQERPEMEKGENDGSTEAAMTLLAMRDPAFQLNISTQENLQKCPNQDEQTVTDSFLNKQNEEQSSLDGNVPALPKPELISFNDASKTPPEDNNPGQSVLEGFLTAATEVILPGASNKEAVSSHNMSKTALMDHNEFGLVEHSQKASRVCSDGSSSKGNTILKPTRFRFPKPKPNLGRGKGINRSASLKNLDVGVEQSNQTQNGEKEPQYTAENEKAELEQNLRMDAPPSSSVADKHDFQLGRSSHDTQKNHTGCENLATETLQVTSVFSELDASPRTEAWLFELPDNSNTKINELPEKKSDPVEHHLPPEVAQVEESKHSGHSAATEITVSAGVKECPVVEEEQTIVLTLVEIPADSQDCSSVSASEELLPAPVFFISDNMELVELTKEDSSGSVKAAAEENTVSVANVTEIGELQTTLVEKPADCGSTSLKDQKRRALGLEGSGGPPKKKKRSSGESLKCSNQEVLLKSSSIAQKTAEKSSEKLNISKERNSATSRSVPEPTESHIMEEKEKRQTSLRLGVPPDTDEPMSRTLCSGKAKTSEKHRSFVDIYKPVRSGQIRSTAVLQKKPSSRPYQRSLGFLPLICKTSTEEVTTKGNRRSLKKPHVDVSKSTLECPTLSTKNKEDMQGNSSFPSMVSSSSKCENVSLSAVQVCSEQCENERSSKKHGKDEEPTRISEYFFRDIFMEVDDSE</sequence>
<keyword evidence="2" id="KW-1185">Reference proteome</keyword>